<organism evidence="10 11">
    <name type="scientific">Eiseniibacteriota bacterium</name>
    <dbReference type="NCBI Taxonomy" id="2212470"/>
    <lineage>
        <taxon>Bacteria</taxon>
        <taxon>Candidatus Eiseniibacteriota</taxon>
    </lineage>
</organism>
<dbReference type="GO" id="GO:0000287">
    <property type="term" value="F:magnesium ion binding"/>
    <property type="evidence" value="ECO:0007669"/>
    <property type="project" value="UniProtKB-UniRule"/>
</dbReference>
<feature type="binding site" evidence="7">
    <location>
        <position position="191"/>
    </location>
    <ligand>
        <name>Mg(2+)</name>
        <dbReference type="ChEBI" id="CHEBI:18420"/>
    </ligand>
</feature>
<dbReference type="PANTHER" id="PTHR11815:SF10">
    <property type="entry name" value="SUCCINATE--COA LIGASE [GDP-FORMING] SUBUNIT BETA, MITOCHONDRIAL"/>
    <property type="match status" value="1"/>
</dbReference>
<feature type="binding site" evidence="7">
    <location>
        <position position="205"/>
    </location>
    <ligand>
        <name>Mg(2+)</name>
        <dbReference type="ChEBI" id="CHEBI:18420"/>
    </ligand>
</feature>
<feature type="binding site" evidence="7">
    <location>
        <begin position="313"/>
        <end position="315"/>
    </location>
    <ligand>
        <name>substrate</name>
        <note>ligand shared with subunit alpha</note>
    </ligand>
</feature>
<comment type="function">
    <text evidence="7">Succinyl-CoA synthetase functions in the citric acid cycle (TCA), coupling the hydrolysis of succinyl-CoA to the synthesis of either ATP or GTP and thus represents the only step of substrate-level phosphorylation in the TCA. The beta subunit provides nucleotide specificity of the enzyme and binds the substrate succinate, while the binding sites for coenzyme A and phosphate are found in the alpha subunit.</text>
</comment>
<comment type="caution">
    <text evidence="10">The sequence shown here is derived from an EMBL/GenBank/DDBJ whole genome shotgun (WGS) entry which is preliminary data.</text>
</comment>
<evidence type="ECO:0000256" key="7">
    <source>
        <dbReference type="HAMAP-Rule" id="MF_00558"/>
    </source>
</evidence>
<dbReference type="GO" id="GO:0042709">
    <property type="term" value="C:succinate-CoA ligase complex"/>
    <property type="evidence" value="ECO:0007669"/>
    <property type="project" value="TreeGrafter"/>
</dbReference>
<comment type="subunit">
    <text evidence="7">Heterotetramer of two alpha and two beta subunits.</text>
</comment>
<sequence length="381" mass="40905">MNIHEFQAKEVFRAHGIPVPDGRVATTPEEVATIARDLGGPVVVKAQVHSGGRGKAGGVKLAATPDEARHKAEAILKLEIQGLPVRKVLVAPALDIAHEYYLGIVLDRAQGLPLIMVSREGGIEIEQVAREKPEALFRHHFHPVLGLREFEARELATAIEPDAKASRQIAAVLRKLARTYVDIDASLAEINPLILTPAGEIIALDAKINLDDNALFRHPDLAALRDPDTETDEDRAARELGLSFIKLEGNIGCVVNGAGLAMATMDLVKHFGGEPANFLDIGGSSDPRKVVTAIRIITKDPQVRAVLFNIFGGITRCDDVARGLVEAIGQIKVDVPIVIRLVGTNEKEGREILREVSGLTAAETMDEAVQKAIELAGGTPS</sequence>
<dbReference type="AlphaFoldDB" id="A0A956LYD9"/>
<dbReference type="EMBL" id="JAGQHR010000137">
    <property type="protein sequence ID" value="MCA9727277.1"/>
    <property type="molecule type" value="Genomic_DNA"/>
</dbReference>
<dbReference type="SUPFAM" id="SSF52210">
    <property type="entry name" value="Succinyl-CoA synthetase domains"/>
    <property type="match status" value="1"/>
</dbReference>
<dbReference type="PROSITE" id="PS01217">
    <property type="entry name" value="SUCCINYL_COA_LIG_3"/>
    <property type="match status" value="1"/>
</dbReference>
<dbReference type="InterPro" id="IPR016102">
    <property type="entry name" value="Succinyl-CoA_synth-like"/>
</dbReference>
<dbReference type="Proteomes" id="UP000697710">
    <property type="component" value="Unassembled WGS sequence"/>
</dbReference>
<name>A0A956LYD9_UNCEI</name>
<dbReference type="Gene3D" id="3.30.470.20">
    <property type="entry name" value="ATP-grasp fold, B domain"/>
    <property type="match status" value="1"/>
</dbReference>
<dbReference type="InterPro" id="IPR011761">
    <property type="entry name" value="ATP-grasp"/>
</dbReference>
<comment type="catalytic activity">
    <reaction evidence="7">
        <text>GTP + succinate + CoA = succinyl-CoA + GDP + phosphate</text>
        <dbReference type="Rhea" id="RHEA:22120"/>
        <dbReference type="ChEBI" id="CHEBI:30031"/>
        <dbReference type="ChEBI" id="CHEBI:37565"/>
        <dbReference type="ChEBI" id="CHEBI:43474"/>
        <dbReference type="ChEBI" id="CHEBI:57287"/>
        <dbReference type="ChEBI" id="CHEBI:57292"/>
        <dbReference type="ChEBI" id="CHEBI:58189"/>
    </reaction>
</comment>
<feature type="binding site" evidence="7">
    <location>
        <position position="45"/>
    </location>
    <ligand>
        <name>ATP</name>
        <dbReference type="ChEBI" id="CHEBI:30616"/>
    </ligand>
</feature>
<evidence type="ECO:0000256" key="4">
    <source>
        <dbReference type="ARBA" id="ARBA00022723"/>
    </source>
</evidence>
<dbReference type="GO" id="GO:0005829">
    <property type="term" value="C:cytosol"/>
    <property type="evidence" value="ECO:0007669"/>
    <property type="project" value="TreeGrafter"/>
</dbReference>
<gene>
    <name evidence="7 10" type="primary">sucC</name>
    <name evidence="10" type="ORF">KC729_06305</name>
</gene>
<keyword evidence="5 7" id="KW-0547">Nucleotide-binding</keyword>
<evidence type="ECO:0000256" key="3">
    <source>
        <dbReference type="ARBA" id="ARBA00022598"/>
    </source>
</evidence>
<reference evidence="10" key="2">
    <citation type="journal article" date="2021" name="Microbiome">
        <title>Successional dynamics and alternative stable states in a saline activated sludge microbial community over 9 years.</title>
        <authorList>
            <person name="Wang Y."/>
            <person name="Ye J."/>
            <person name="Ju F."/>
            <person name="Liu L."/>
            <person name="Boyd J.A."/>
            <person name="Deng Y."/>
            <person name="Parks D.H."/>
            <person name="Jiang X."/>
            <person name="Yin X."/>
            <person name="Woodcroft B.J."/>
            <person name="Tyson G.W."/>
            <person name="Hugenholtz P."/>
            <person name="Polz M.F."/>
            <person name="Zhang T."/>
        </authorList>
    </citation>
    <scope>NUCLEOTIDE SEQUENCE</scope>
    <source>
        <strain evidence="10">HKST-UBA01</strain>
    </source>
</reference>
<dbReference type="Gene3D" id="3.30.1490.20">
    <property type="entry name" value="ATP-grasp fold, A domain"/>
    <property type="match status" value="1"/>
</dbReference>
<keyword evidence="2 7" id="KW-0816">Tricarboxylic acid cycle</keyword>
<dbReference type="FunFam" id="3.30.470.20:FF:000002">
    <property type="entry name" value="Succinate--CoA ligase [ADP-forming] subunit beta"/>
    <property type="match status" value="1"/>
</dbReference>
<comment type="cofactor">
    <cofactor evidence="7">
        <name>Mg(2+)</name>
        <dbReference type="ChEBI" id="CHEBI:18420"/>
    </cofactor>
    <text evidence="7">Binds 1 Mg(2+) ion per subunit.</text>
</comment>
<feature type="binding site" evidence="7">
    <location>
        <position position="99"/>
    </location>
    <ligand>
        <name>ATP</name>
        <dbReference type="ChEBI" id="CHEBI:30616"/>
    </ligand>
</feature>
<dbReference type="InterPro" id="IPR017866">
    <property type="entry name" value="Succ-CoA_synthase_bsu_CS"/>
</dbReference>
<keyword evidence="4 7" id="KW-0479">Metal-binding</keyword>
<dbReference type="GO" id="GO:0006104">
    <property type="term" value="P:succinyl-CoA metabolic process"/>
    <property type="evidence" value="ECO:0007669"/>
    <property type="project" value="TreeGrafter"/>
</dbReference>
<dbReference type="GO" id="GO:0004775">
    <property type="term" value="F:succinate-CoA ligase (ADP-forming) activity"/>
    <property type="evidence" value="ECO:0007669"/>
    <property type="project" value="UniProtKB-UniRule"/>
</dbReference>
<feature type="binding site" evidence="7">
    <location>
        <position position="94"/>
    </location>
    <ligand>
        <name>ATP</name>
        <dbReference type="ChEBI" id="CHEBI:30616"/>
    </ligand>
</feature>
<dbReference type="NCBIfam" id="TIGR01016">
    <property type="entry name" value="sucCoAbeta"/>
    <property type="match status" value="1"/>
</dbReference>
<dbReference type="PANTHER" id="PTHR11815">
    <property type="entry name" value="SUCCINYL-COA SYNTHETASE BETA CHAIN"/>
    <property type="match status" value="1"/>
</dbReference>
<feature type="binding site" evidence="7">
    <location>
        <begin position="52"/>
        <end position="54"/>
    </location>
    <ligand>
        <name>ATP</name>
        <dbReference type="ChEBI" id="CHEBI:30616"/>
    </ligand>
</feature>
<dbReference type="SUPFAM" id="SSF56059">
    <property type="entry name" value="Glutathione synthetase ATP-binding domain-like"/>
    <property type="match status" value="1"/>
</dbReference>
<comment type="caution">
    <text evidence="7">Lacks conserved residue(s) required for the propagation of feature annotation.</text>
</comment>
<feature type="domain" description="ATP-grasp" evidence="9">
    <location>
        <begin position="9"/>
        <end position="219"/>
    </location>
</feature>
<keyword evidence="7 8" id="KW-0067">ATP-binding</keyword>
<dbReference type="Pfam" id="PF00549">
    <property type="entry name" value="Ligase_CoA"/>
    <property type="match status" value="1"/>
</dbReference>
<dbReference type="NCBIfam" id="NF001913">
    <property type="entry name" value="PRK00696.1"/>
    <property type="match status" value="1"/>
</dbReference>
<dbReference type="EC" id="6.2.1.5" evidence="7"/>
<reference evidence="10" key="1">
    <citation type="submission" date="2020-04" db="EMBL/GenBank/DDBJ databases">
        <authorList>
            <person name="Zhang T."/>
        </authorList>
    </citation>
    <scope>NUCLEOTIDE SEQUENCE</scope>
    <source>
        <strain evidence="10">HKST-UBA01</strain>
    </source>
</reference>
<dbReference type="Gene3D" id="3.40.50.261">
    <property type="entry name" value="Succinyl-CoA synthetase domains"/>
    <property type="match status" value="1"/>
</dbReference>
<dbReference type="GO" id="GO:0006099">
    <property type="term" value="P:tricarboxylic acid cycle"/>
    <property type="evidence" value="ECO:0007669"/>
    <property type="project" value="UniProtKB-UniRule"/>
</dbReference>
<keyword evidence="6 7" id="KW-0460">Magnesium</keyword>
<comment type="catalytic activity">
    <reaction evidence="7">
        <text>succinate + ATP + CoA = succinyl-CoA + ADP + phosphate</text>
        <dbReference type="Rhea" id="RHEA:17661"/>
        <dbReference type="ChEBI" id="CHEBI:30031"/>
        <dbReference type="ChEBI" id="CHEBI:30616"/>
        <dbReference type="ChEBI" id="CHEBI:43474"/>
        <dbReference type="ChEBI" id="CHEBI:57287"/>
        <dbReference type="ChEBI" id="CHEBI:57292"/>
        <dbReference type="ChEBI" id="CHEBI:456216"/>
        <dbReference type="EC" id="6.2.1.5"/>
    </reaction>
</comment>
<dbReference type="PIRSF" id="PIRSF001554">
    <property type="entry name" value="SucCS_beta"/>
    <property type="match status" value="1"/>
</dbReference>
<dbReference type="FunFam" id="3.30.1490.20:FF:000014">
    <property type="entry name" value="Succinate--CoA ligase [ADP-forming] subunit beta"/>
    <property type="match status" value="1"/>
</dbReference>
<dbReference type="InterPro" id="IPR013650">
    <property type="entry name" value="ATP-grasp_succ-CoA_synth-type"/>
</dbReference>
<dbReference type="Pfam" id="PF08442">
    <property type="entry name" value="ATP-grasp_2"/>
    <property type="match status" value="1"/>
</dbReference>
<dbReference type="InterPro" id="IPR005811">
    <property type="entry name" value="SUCC_ACL_C"/>
</dbReference>
<protein>
    <recommendedName>
        <fullName evidence="7">Succinate--CoA ligase [ADP-forming] subunit beta</fullName>
        <ecNumber evidence="7">6.2.1.5</ecNumber>
    </recommendedName>
    <alternativeName>
        <fullName evidence="7">Succinyl-CoA synthetase subunit beta</fullName>
        <shortName evidence="7">SCS-beta</shortName>
    </alternativeName>
</protein>
<evidence type="ECO:0000256" key="5">
    <source>
        <dbReference type="ARBA" id="ARBA00022741"/>
    </source>
</evidence>
<evidence type="ECO:0000256" key="6">
    <source>
        <dbReference type="ARBA" id="ARBA00022842"/>
    </source>
</evidence>
<feature type="binding site" evidence="7">
    <location>
        <position position="256"/>
    </location>
    <ligand>
        <name>substrate</name>
        <note>ligand shared with subunit alpha</note>
    </ligand>
</feature>
<dbReference type="GO" id="GO:0005524">
    <property type="term" value="F:ATP binding"/>
    <property type="evidence" value="ECO:0007669"/>
    <property type="project" value="UniProtKB-UniRule"/>
</dbReference>
<evidence type="ECO:0000313" key="10">
    <source>
        <dbReference type="EMBL" id="MCA9727277.1"/>
    </source>
</evidence>
<evidence type="ECO:0000256" key="2">
    <source>
        <dbReference type="ARBA" id="ARBA00022532"/>
    </source>
</evidence>
<dbReference type="FunFam" id="3.40.50.261:FF:000001">
    <property type="entry name" value="Succinate--CoA ligase [ADP-forming] subunit beta"/>
    <property type="match status" value="1"/>
</dbReference>
<dbReference type="HAMAP" id="MF_00558">
    <property type="entry name" value="Succ_CoA_beta"/>
    <property type="match status" value="1"/>
</dbReference>
<accession>A0A956LYD9</accession>
<comment type="pathway">
    <text evidence="7">Carbohydrate metabolism; tricarboxylic acid cycle; succinate from succinyl-CoA (ligase route): step 1/1.</text>
</comment>
<dbReference type="PROSITE" id="PS50975">
    <property type="entry name" value="ATP_GRASP"/>
    <property type="match status" value="1"/>
</dbReference>
<evidence type="ECO:0000256" key="1">
    <source>
        <dbReference type="ARBA" id="ARBA00009182"/>
    </source>
</evidence>
<evidence type="ECO:0000313" key="11">
    <source>
        <dbReference type="Proteomes" id="UP000697710"/>
    </source>
</evidence>
<proteinExistence type="inferred from homology"/>
<dbReference type="InterPro" id="IPR005809">
    <property type="entry name" value="Succ_CoA_ligase-like_bsu"/>
</dbReference>
<evidence type="ECO:0000259" key="9">
    <source>
        <dbReference type="PROSITE" id="PS50975"/>
    </source>
</evidence>
<dbReference type="InterPro" id="IPR013815">
    <property type="entry name" value="ATP_grasp_subdomain_1"/>
</dbReference>
<evidence type="ECO:0000256" key="8">
    <source>
        <dbReference type="PROSITE-ProRule" id="PRU00409"/>
    </source>
</evidence>
<keyword evidence="3 7" id="KW-0436">Ligase</keyword>
<comment type="similarity">
    <text evidence="1 7">Belongs to the succinate/malate CoA ligase beta subunit family.</text>
</comment>